<dbReference type="AlphaFoldDB" id="A0A448Z8L9"/>
<dbReference type="PANTHER" id="PTHR23061">
    <property type="entry name" value="DNA POLYMERASE 2 ALPHA 70 KDA SUBUNIT"/>
    <property type="match status" value="1"/>
</dbReference>
<sequence>MGEVWEAHSLNKENLTELTMHQFESYKNELIKASSLAPIIPDVPPSSGSPMGATMASRKSAIKRESPAAATMVTPTSSTKRQKQQSPDDLVTSSVDRVAIDGNAVPSPVRSGTGVATVSSTTKKPINLPKYEERTKVGHVVASYPAGSTRSERDSDAARCPCVLTTSSEGDAKEDDFGADVTRFNIAKPYRYMFTTMEDRADALQRHLVRMKDAIVEDINTETAKKMSTKQDDVAASFEEVNVPRQDPSTCIGRICNEAHIGRLNSTSVVLEGSASSCGGARVNVDLSQMQSEQQQQQGYSLFPGQIVAIEGMNGTGRKITATKVREVDLGMRSFHHRQQYGIPTLHRFDTCCN</sequence>
<dbReference type="GO" id="GO:0005658">
    <property type="term" value="C:alpha DNA polymerase:primase complex"/>
    <property type="evidence" value="ECO:0007669"/>
    <property type="project" value="TreeGrafter"/>
</dbReference>
<evidence type="ECO:0000313" key="6">
    <source>
        <dbReference type="Proteomes" id="UP000291116"/>
    </source>
</evidence>
<evidence type="ECO:0000256" key="3">
    <source>
        <dbReference type="SAM" id="MobiDB-lite"/>
    </source>
</evidence>
<dbReference type="Proteomes" id="UP000291116">
    <property type="component" value="Unassembled WGS sequence"/>
</dbReference>
<reference evidence="5 6" key="1">
    <citation type="submission" date="2019-01" db="EMBL/GenBank/DDBJ databases">
        <authorList>
            <person name="Ferrante I. M."/>
        </authorList>
    </citation>
    <scope>NUCLEOTIDE SEQUENCE [LARGE SCALE GENOMIC DNA]</scope>
    <source>
        <strain evidence="5 6">B856</strain>
    </source>
</reference>
<keyword evidence="6" id="KW-1185">Reference proteome</keyword>
<feature type="region of interest" description="Disordered" evidence="3">
    <location>
        <begin position="43"/>
        <end position="93"/>
    </location>
</feature>
<evidence type="ECO:0000256" key="1">
    <source>
        <dbReference type="ARBA" id="ARBA00004123"/>
    </source>
</evidence>
<protein>
    <recommendedName>
        <fullName evidence="4">DNA polymerase alpha subunit B OB domain-containing protein</fullName>
    </recommendedName>
</protein>
<name>A0A448Z8L9_9STRA</name>
<dbReference type="EMBL" id="CAACVS010000164">
    <property type="protein sequence ID" value="VEU38338.1"/>
    <property type="molecule type" value="Genomic_DNA"/>
</dbReference>
<dbReference type="PANTHER" id="PTHR23061:SF12">
    <property type="entry name" value="DNA POLYMERASE ALPHA SUBUNIT B"/>
    <property type="match status" value="1"/>
</dbReference>
<evidence type="ECO:0000313" key="5">
    <source>
        <dbReference type="EMBL" id="VEU38338.1"/>
    </source>
</evidence>
<feature type="compositionally biased region" description="Polar residues" evidence="3">
    <location>
        <begin position="73"/>
        <end position="93"/>
    </location>
</feature>
<comment type="subcellular location">
    <subcellularLocation>
        <location evidence="1">Nucleus</location>
    </subcellularLocation>
</comment>
<dbReference type="GO" id="GO:0006270">
    <property type="term" value="P:DNA replication initiation"/>
    <property type="evidence" value="ECO:0007669"/>
    <property type="project" value="TreeGrafter"/>
</dbReference>
<accession>A0A448Z8L9</accession>
<evidence type="ECO:0000256" key="2">
    <source>
        <dbReference type="ARBA" id="ARBA00023242"/>
    </source>
</evidence>
<feature type="region of interest" description="Disordered" evidence="3">
    <location>
        <begin position="101"/>
        <end position="120"/>
    </location>
</feature>
<dbReference type="OrthoDB" id="336885at2759"/>
<proteinExistence type="predicted"/>
<dbReference type="Pfam" id="PF22062">
    <property type="entry name" value="OB_DPOA2"/>
    <property type="match status" value="1"/>
</dbReference>
<dbReference type="InterPro" id="IPR016722">
    <property type="entry name" value="DNA_pol_alpha_bsu"/>
</dbReference>
<organism evidence="5 6">
    <name type="scientific">Pseudo-nitzschia multistriata</name>
    <dbReference type="NCBI Taxonomy" id="183589"/>
    <lineage>
        <taxon>Eukaryota</taxon>
        <taxon>Sar</taxon>
        <taxon>Stramenopiles</taxon>
        <taxon>Ochrophyta</taxon>
        <taxon>Bacillariophyta</taxon>
        <taxon>Bacillariophyceae</taxon>
        <taxon>Bacillariophycidae</taxon>
        <taxon>Bacillariales</taxon>
        <taxon>Bacillariaceae</taxon>
        <taxon>Pseudo-nitzschia</taxon>
    </lineage>
</organism>
<gene>
    <name evidence="5" type="ORF">PSNMU_V1.4_AUG-EV-PASAV3_0051580</name>
</gene>
<keyword evidence="2" id="KW-0539">Nucleus</keyword>
<feature type="compositionally biased region" description="Low complexity" evidence="3">
    <location>
        <begin position="111"/>
        <end position="120"/>
    </location>
</feature>
<feature type="domain" description="DNA polymerase alpha subunit B OB" evidence="4">
    <location>
        <begin position="236"/>
        <end position="327"/>
    </location>
</feature>
<evidence type="ECO:0000259" key="4">
    <source>
        <dbReference type="Pfam" id="PF22062"/>
    </source>
</evidence>
<dbReference type="InterPro" id="IPR054300">
    <property type="entry name" value="OB_DPOA2"/>
</dbReference>